<proteinExistence type="predicted"/>
<dbReference type="AlphaFoldDB" id="A0A4Z0R9K4"/>
<feature type="transmembrane region" description="Helical" evidence="1">
    <location>
        <begin position="334"/>
        <end position="361"/>
    </location>
</feature>
<dbReference type="Pfam" id="PF04165">
    <property type="entry name" value="DUF401"/>
    <property type="match status" value="1"/>
</dbReference>
<feature type="transmembrane region" description="Helical" evidence="1">
    <location>
        <begin position="171"/>
        <end position="190"/>
    </location>
</feature>
<accession>A0A4Z0R9K4</accession>
<feature type="transmembrane region" description="Helical" evidence="1">
    <location>
        <begin position="232"/>
        <end position="258"/>
    </location>
</feature>
<feature type="transmembrane region" description="Helical" evidence="1">
    <location>
        <begin position="58"/>
        <end position="76"/>
    </location>
</feature>
<feature type="transmembrane region" description="Helical" evidence="1">
    <location>
        <begin position="97"/>
        <end position="121"/>
    </location>
</feature>
<evidence type="ECO:0000256" key="1">
    <source>
        <dbReference type="SAM" id="Phobius"/>
    </source>
</evidence>
<name>A0A4Z0R9K4_9FIRM</name>
<evidence type="ECO:0000313" key="3">
    <source>
        <dbReference type="Proteomes" id="UP000298460"/>
    </source>
</evidence>
<dbReference type="Proteomes" id="UP000298460">
    <property type="component" value="Unassembled WGS sequence"/>
</dbReference>
<dbReference type="InterPro" id="IPR007294">
    <property type="entry name" value="DUF401"/>
</dbReference>
<feature type="transmembrane region" description="Helical" evidence="1">
    <location>
        <begin position="21"/>
        <end position="46"/>
    </location>
</feature>
<comment type="caution">
    <text evidence="2">The sequence shown here is derived from an EMBL/GenBank/DDBJ whole genome shotgun (WGS) entry which is preliminary data.</text>
</comment>
<feature type="transmembrane region" description="Helical" evidence="1">
    <location>
        <begin position="389"/>
        <end position="411"/>
    </location>
</feature>
<keyword evidence="3" id="KW-1185">Reference proteome</keyword>
<feature type="transmembrane region" description="Helical" evidence="1">
    <location>
        <begin position="141"/>
        <end position="159"/>
    </location>
</feature>
<reference evidence="2 3" key="1">
    <citation type="submission" date="2019-03" db="EMBL/GenBank/DDBJ databases">
        <title>Draft Genome Sequence of Desulfosporosinus fructosivorans Strain 63.6F, Isolated from Marine Sediment in the Baltic Sea.</title>
        <authorList>
            <person name="Hausmann B."/>
            <person name="Vandieken V."/>
            <person name="Pjevac P."/>
            <person name="Schreck K."/>
            <person name="Herbold C.W."/>
            <person name="Loy A."/>
        </authorList>
    </citation>
    <scope>NUCLEOTIDE SEQUENCE [LARGE SCALE GENOMIC DNA]</scope>
    <source>
        <strain evidence="2 3">63.6F</strain>
    </source>
</reference>
<protein>
    <submittedName>
        <fullName evidence="2">DUF401 family protein</fullName>
    </submittedName>
</protein>
<keyword evidence="1" id="KW-0812">Transmembrane</keyword>
<feature type="transmembrane region" description="Helical" evidence="1">
    <location>
        <begin position="309"/>
        <end position="327"/>
    </location>
</feature>
<gene>
    <name evidence="2" type="ORF">E4K67_04540</name>
</gene>
<organism evidence="2 3">
    <name type="scientific">Desulfosporosinus fructosivorans</name>
    <dbReference type="NCBI Taxonomy" id="2018669"/>
    <lineage>
        <taxon>Bacteria</taxon>
        <taxon>Bacillati</taxon>
        <taxon>Bacillota</taxon>
        <taxon>Clostridia</taxon>
        <taxon>Eubacteriales</taxon>
        <taxon>Desulfitobacteriaceae</taxon>
        <taxon>Desulfosporosinus</taxon>
    </lineage>
</organism>
<sequence length="412" mass="45301">METAKLLIVFVLMMVLLWRKIPLVYVVIGASIILAFLFGTDIIGFLNMVWSATKDPSTIEIEVILALIMILELILRQQGYLERMLNSLTKLIKDRRIVMAIIPAFIGLMPSAGGALFSAPLVEQAVGKSVSPANKTFINFYYRHIWEFFLPLYTGVLLVSNITGIPLTRVLLGLMPFGILVIFLGLPFLFRIKVDEELAIVSPTLEAITSKNGVKETRRNLIKDVFFSTLPVIALVSLVMAKVPITLAITIVIAVLSIRHKYNLVSFLKLAHKAIVIRTLIMIWGIMLFKQVMETVGSFEELPALLGNLPVPEFLIFALIAFLLAFLTGQTGSYIGIAFPIVMAATGGNVSVPLVVLVFMAGSAGTMLSPMHLCLSLTIEYFKCDLNKVLGMLVIPESILVGTAIVSYLILS</sequence>
<keyword evidence="1" id="KW-0472">Membrane</keyword>
<evidence type="ECO:0000313" key="2">
    <source>
        <dbReference type="EMBL" id="TGE38757.1"/>
    </source>
</evidence>
<keyword evidence="1" id="KW-1133">Transmembrane helix</keyword>
<dbReference type="OrthoDB" id="367235at2"/>
<feature type="transmembrane region" description="Helical" evidence="1">
    <location>
        <begin position="270"/>
        <end position="289"/>
    </location>
</feature>
<dbReference type="RefSeq" id="WP_135545252.1">
    <property type="nucleotide sequence ID" value="NZ_SPQQ01000002.1"/>
</dbReference>
<dbReference type="EMBL" id="SPQQ01000002">
    <property type="protein sequence ID" value="TGE38757.1"/>
    <property type="molecule type" value="Genomic_DNA"/>
</dbReference>
<dbReference type="PANTHER" id="PTHR39556">
    <property type="entry name" value="PROTEIN, PUTATIVE-RELATED"/>
    <property type="match status" value="1"/>
</dbReference>
<dbReference type="PANTHER" id="PTHR39556:SF1">
    <property type="entry name" value="PROTEIN, PUTATIVE-RELATED"/>
    <property type="match status" value="1"/>
</dbReference>